<sequence length="437" mass="49718">MIHSAISRGSIPEVFWTIPRQDSGTQRRLAPKSRCKPVSNFTYSLSKPFNKLLTGIALKAVALKDITALPRRFFPKLERLILCLEDRTEFENFDWIMNDEVKAFAHSPTLTHVALKRPFRNAETDHIQLPWKQLTHFVEGSLHTNSARYFLTTYLPMATQLRFLALTLSVADFDDYANRWCSFPSTTMPNLESLSIDSTVGGVIAGCPWFLTKFNFPNLRSLRLSGLGLDFESLDMVGANHPPAEVLLDKLRGFTRLQYLSLIFPGVLNGRTLKQILDATPHVTVLDTPVFLHFPKVLLALTGGFNAEADDTRPAQILLPRLQKLVLTVQSVEIGPLVIWRDRHPIEPDLLVPFARSRIGSNLETPLKKISLCNLHPEDVDEEDTLMEAVRTLREEGLEVEINMEDESRRGMRPECATFPRWVERDPDTKDWLSMFV</sequence>
<dbReference type="EMBL" id="SDEE01000995">
    <property type="protein sequence ID" value="RXW13159.1"/>
    <property type="molecule type" value="Genomic_DNA"/>
</dbReference>
<gene>
    <name evidence="1" type="ORF">EST38_g12695</name>
</gene>
<dbReference type="Proteomes" id="UP000290288">
    <property type="component" value="Unassembled WGS sequence"/>
</dbReference>
<dbReference type="OrthoDB" id="3073669at2759"/>
<dbReference type="Gene3D" id="3.80.10.10">
    <property type="entry name" value="Ribonuclease Inhibitor"/>
    <property type="match status" value="1"/>
</dbReference>
<reference evidence="1 2" key="1">
    <citation type="submission" date="2019-01" db="EMBL/GenBank/DDBJ databases">
        <title>Draft genome sequence of Psathyrella aberdarensis IHI B618.</title>
        <authorList>
            <person name="Buettner E."/>
            <person name="Kellner H."/>
        </authorList>
    </citation>
    <scope>NUCLEOTIDE SEQUENCE [LARGE SCALE GENOMIC DNA]</scope>
    <source>
        <strain evidence="1 2">IHI B618</strain>
    </source>
</reference>
<name>A0A4Q2D2J6_9AGAR</name>
<dbReference type="InterPro" id="IPR032675">
    <property type="entry name" value="LRR_dom_sf"/>
</dbReference>
<dbReference type="SUPFAM" id="SSF52047">
    <property type="entry name" value="RNI-like"/>
    <property type="match status" value="1"/>
</dbReference>
<protein>
    <recommendedName>
        <fullName evidence="3">F-box protein</fullName>
    </recommendedName>
</protein>
<proteinExistence type="predicted"/>
<dbReference type="STRING" id="2316362.A0A4Q2D2J6"/>
<keyword evidence="2" id="KW-1185">Reference proteome</keyword>
<evidence type="ECO:0000313" key="1">
    <source>
        <dbReference type="EMBL" id="RXW13159.1"/>
    </source>
</evidence>
<organism evidence="1 2">
    <name type="scientific">Candolleomyces aberdarensis</name>
    <dbReference type="NCBI Taxonomy" id="2316362"/>
    <lineage>
        <taxon>Eukaryota</taxon>
        <taxon>Fungi</taxon>
        <taxon>Dikarya</taxon>
        <taxon>Basidiomycota</taxon>
        <taxon>Agaricomycotina</taxon>
        <taxon>Agaricomycetes</taxon>
        <taxon>Agaricomycetidae</taxon>
        <taxon>Agaricales</taxon>
        <taxon>Agaricineae</taxon>
        <taxon>Psathyrellaceae</taxon>
        <taxon>Candolleomyces</taxon>
    </lineage>
</organism>
<evidence type="ECO:0008006" key="3">
    <source>
        <dbReference type="Google" id="ProtNLM"/>
    </source>
</evidence>
<evidence type="ECO:0000313" key="2">
    <source>
        <dbReference type="Proteomes" id="UP000290288"/>
    </source>
</evidence>
<accession>A0A4Q2D2J6</accession>
<comment type="caution">
    <text evidence="1">The sequence shown here is derived from an EMBL/GenBank/DDBJ whole genome shotgun (WGS) entry which is preliminary data.</text>
</comment>
<dbReference type="AlphaFoldDB" id="A0A4Q2D2J6"/>